<organism evidence="3 4">
    <name type="scientific">Litorisediminicola beolgyonensis</name>
    <dbReference type="NCBI Taxonomy" id="1173614"/>
    <lineage>
        <taxon>Bacteria</taxon>
        <taxon>Pseudomonadati</taxon>
        <taxon>Pseudomonadota</taxon>
        <taxon>Alphaproteobacteria</taxon>
        <taxon>Rhodobacterales</taxon>
        <taxon>Paracoccaceae</taxon>
        <taxon>Litorisediminicola</taxon>
    </lineage>
</organism>
<dbReference type="Proteomes" id="UP001597135">
    <property type="component" value="Unassembled WGS sequence"/>
</dbReference>
<gene>
    <name evidence="3" type="ORF">ACFQ4E_07260</name>
</gene>
<evidence type="ECO:0000313" key="3">
    <source>
        <dbReference type="EMBL" id="MFD1342211.1"/>
    </source>
</evidence>
<comment type="caution">
    <text evidence="3">The sequence shown here is derived from an EMBL/GenBank/DDBJ whole genome shotgun (WGS) entry which is preliminary data.</text>
</comment>
<dbReference type="EMBL" id="JBHTMU010000009">
    <property type="protein sequence ID" value="MFD1342211.1"/>
    <property type="molecule type" value="Genomic_DNA"/>
</dbReference>
<proteinExistence type="predicted"/>
<keyword evidence="3" id="KW-0969">Cilium</keyword>
<keyword evidence="2" id="KW-0732">Signal</keyword>
<sequence>MNKLLLPLLLALLGTGGGVAAALLMPDHTPPETAGCDPHSATPDPALPSAVGKPRDTGNFTYLDLDKQFIVPVVEDGGVTAMVILSLSLEIDPELEDMLLIREPKLRDLFLQVLIDHGNAGHFGTGFTQTRSLQILRRELLVVAHRIGGDGVNDVLITEIARQET</sequence>
<protein>
    <submittedName>
        <fullName evidence="3">Flagellar basal body-associated FliL family protein</fullName>
    </submittedName>
</protein>
<feature type="signal peptide" evidence="2">
    <location>
        <begin position="1"/>
        <end position="21"/>
    </location>
</feature>
<accession>A0ABW3ZGL3</accession>
<feature type="region of interest" description="Disordered" evidence="1">
    <location>
        <begin position="30"/>
        <end position="50"/>
    </location>
</feature>
<evidence type="ECO:0000313" key="4">
    <source>
        <dbReference type="Proteomes" id="UP001597135"/>
    </source>
</evidence>
<reference evidence="4" key="1">
    <citation type="journal article" date="2019" name="Int. J. Syst. Evol. Microbiol.">
        <title>The Global Catalogue of Microorganisms (GCM) 10K type strain sequencing project: providing services to taxonomists for standard genome sequencing and annotation.</title>
        <authorList>
            <consortium name="The Broad Institute Genomics Platform"/>
            <consortium name="The Broad Institute Genome Sequencing Center for Infectious Disease"/>
            <person name="Wu L."/>
            <person name="Ma J."/>
        </authorList>
    </citation>
    <scope>NUCLEOTIDE SEQUENCE [LARGE SCALE GENOMIC DNA]</scope>
    <source>
        <strain evidence="4">CCUG 62953</strain>
    </source>
</reference>
<dbReference type="RefSeq" id="WP_386802272.1">
    <property type="nucleotide sequence ID" value="NZ_JBHTMU010000009.1"/>
</dbReference>
<keyword evidence="3" id="KW-0282">Flagellum</keyword>
<name>A0ABW3ZGL3_9RHOB</name>
<keyword evidence="4" id="KW-1185">Reference proteome</keyword>
<feature type="chain" id="PRO_5046912225" evidence="2">
    <location>
        <begin position="22"/>
        <end position="165"/>
    </location>
</feature>
<evidence type="ECO:0000256" key="1">
    <source>
        <dbReference type="SAM" id="MobiDB-lite"/>
    </source>
</evidence>
<keyword evidence="3" id="KW-0966">Cell projection</keyword>
<evidence type="ECO:0000256" key="2">
    <source>
        <dbReference type="SAM" id="SignalP"/>
    </source>
</evidence>